<accession>A0A7J7ZJ07</accession>
<feature type="region of interest" description="Disordered" evidence="1">
    <location>
        <begin position="93"/>
        <end position="122"/>
    </location>
</feature>
<protein>
    <submittedName>
        <fullName evidence="2">Uncharacterized protein</fullName>
    </submittedName>
</protein>
<proteinExistence type="predicted"/>
<keyword evidence="3" id="KW-1185">Reference proteome</keyword>
<gene>
    <name evidence="2" type="ORF">mPipKuh1_009380</name>
</gene>
<dbReference type="Proteomes" id="UP000558488">
    <property type="component" value="Unassembled WGS sequence"/>
</dbReference>
<evidence type="ECO:0000256" key="1">
    <source>
        <dbReference type="SAM" id="MobiDB-lite"/>
    </source>
</evidence>
<organism evidence="2 3">
    <name type="scientific">Pipistrellus kuhlii</name>
    <name type="common">Kuhl's pipistrelle</name>
    <dbReference type="NCBI Taxonomy" id="59472"/>
    <lineage>
        <taxon>Eukaryota</taxon>
        <taxon>Metazoa</taxon>
        <taxon>Chordata</taxon>
        <taxon>Craniata</taxon>
        <taxon>Vertebrata</taxon>
        <taxon>Euteleostomi</taxon>
        <taxon>Mammalia</taxon>
        <taxon>Eutheria</taxon>
        <taxon>Laurasiatheria</taxon>
        <taxon>Chiroptera</taxon>
        <taxon>Yangochiroptera</taxon>
        <taxon>Vespertilionidae</taxon>
        <taxon>Pipistrellus</taxon>
    </lineage>
</organism>
<sequence>MATQSLAVGTVGLLGVGSCGFSLPGRRGRAGPEGSCLAHELGAAWGELGAGLGSWAPSGPQGVSRLSLGLWSVSEDKPSLAPLPTWPWLRTHLRAGGAQPAQPPTHPPCRRPRPPARHQLAF</sequence>
<evidence type="ECO:0000313" key="2">
    <source>
        <dbReference type="EMBL" id="KAF6374141.1"/>
    </source>
</evidence>
<comment type="caution">
    <text evidence="2">The sequence shown here is derived from an EMBL/GenBank/DDBJ whole genome shotgun (WGS) entry which is preliminary data.</text>
</comment>
<dbReference type="EMBL" id="JACAGB010000003">
    <property type="protein sequence ID" value="KAF6374141.1"/>
    <property type="molecule type" value="Genomic_DNA"/>
</dbReference>
<reference evidence="2 3" key="1">
    <citation type="journal article" date="2020" name="Nature">
        <title>Six reference-quality genomes reveal evolution of bat adaptations.</title>
        <authorList>
            <person name="Jebb D."/>
            <person name="Huang Z."/>
            <person name="Pippel M."/>
            <person name="Hughes G.M."/>
            <person name="Lavrichenko K."/>
            <person name="Devanna P."/>
            <person name="Winkler S."/>
            <person name="Jermiin L.S."/>
            <person name="Skirmuntt E.C."/>
            <person name="Katzourakis A."/>
            <person name="Burkitt-Gray L."/>
            <person name="Ray D.A."/>
            <person name="Sullivan K.A.M."/>
            <person name="Roscito J.G."/>
            <person name="Kirilenko B.M."/>
            <person name="Davalos L.M."/>
            <person name="Corthals A.P."/>
            <person name="Power M.L."/>
            <person name="Jones G."/>
            <person name="Ransome R.D."/>
            <person name="Dechmann D.K.N."/>
            <person name="Locatelli A.G."/>
            <person name="Puechmaille S.J."/>
            <person name="Fedrigo O."/>
            <person name="Jarvis E.D."/>
            <person name="Hiller M."/>
            <person name="Vernes S.C."/>
            <person name="Myers E.W."/>
            <person name="Teeling E.C."/>
        </authorList>
    </citation>
    <scope>NUCLEOTIDE SEQUENCE [LARGE SCALE GENOMIC DNA]</scope>
    <source>
        <strain evidence="2">MPipKuh1</strain>
        <tissue evidence="2">Flight muscle</tissue>
    </source>
</reference>
<name>A0A7J7ZJ07_PIPKU</name>
<dbReference type="AlphaFoldDB" id="A0A7J7ZJ07"/>
<evidence type="ECO:0000313" key="3">
    <source>
        <dbReference type="Proteomes" id="UP000558488"/>
    </source>
</evidence>